<proteinExistence type="predicted"/>
<evidence type="ECO:0000313" key="2">
    <source>
        <dbReference type="Proteomes" id="UP000790347"/>
    </source>
</evidence>
<organism evidence="1 2">
    <name type="scientific">Dermatophagoides farinae</name>
    <name type="common">American house dust mite</name>
    <dbReference type="NCBI Taxonomy" id="6954"/>
    <lineage>
        <taxon>Eukaryota</taxon>
        <taxon>Metazoa</taxon>
        <taxon>Ecdysozoa</taxon>
        <taxon>Arthropoda</taxon>
        <taxon>Chelicerata</taxon>
        <taxon>Arachnida</taxon>
        <taxon>Acari</taxon>
        <taxon>Acariformes</taxon>
        <taxon>Sarcoptiformes</taxon>
        <taxon>Astigmata</taxon>
        <taxon>Psoroptidia</taxon>
        <taxon>Analgoidea</taxon>
        <taxon>Pyroglyphidae</taxon>
        <taxon>Dermatophagoidinae</taxon>
        <taxon>Dermatophagoides</taxon>
    </lineage>
</organism>
<gene>
    <name evidence="1" type="ORF">DERF_014454</name>
</gene>
<name>A0A922HMY0_DERFA</name>
<dbReference type="AlphaFoldDB" id="A0A922HMY0"/>
<dbReference type="Proteomes" id="UP000790347">
    <property type="component" value="Unassembled WGS sequence"/>
</dbReference>
<comment type="caution">
    <text evidence="1">The sequence shown here is derived from an EMBL/GenBank/DDBJ whole genome shotgun (WGS) entry which is preliminary data.</text>
</comment>
<reference evidence="1" key="2">
    <citation type="journal article" date="2022" name="Res Sq">
        <title>Comparative Genomics Reveals Insights into the Divergent Evolution of Astigmatic Mites and Household Pest Adaptations.</title>
        <authorList>
            <person name="Xiong Q."/>
            <person name="Wan A.T.-Y."/>
            <person name="Liu X.-Y."/>
            <person name="Fung C.S.-H."/>
            <person name="Xiao X."/>
            <person name="Malainual N."/>
            <person name="Hou J."/>
            <person name="Wang L."/>
            <person name="Wang M."/>
            <person name="Yang K."/>
            <person name="Cui Y."/>
            <person name="Leung E."/>
            <person name="Nong W."/>
            <person name="Shin S.-K."/>
            <person name="Au S."/>
            <person name="Jeong K.Y."/>
            <person name="Chew F.T."/>
            <person name="Hui J."/>
            <person name="Leung T.F."/>
            <person name="Tungtrongchitr A."/>
            <person name="Zhong N."/>
            <person name="Liu Z."/>
            <person name="Tsui S."/>
        </authorList>
    </citation>
    <scope>NUCLEOTIDE SEQUENCE</scope>
    <source>
        <strain evidence="1">Derf</strain>
        <tissue evidence="1">Whole organism</tissue>
    </source>
</reference>
<accession>A0A922HMY0</accession>
<protein>
    <submittedName>
        <fullName evidence="1">Uncharacterized protein</fullName>
    </submittedName>
</protein>
<dbReference type="EMBL" id="ASGP02000008">
    <property type="protein sequence ID" value="KAH9493718.1"/>
    <property type="molecule type" value="Genomic_DNA"/>
</dbReference>
<sequence>MSKSSVSEFEHEPHVDDADELLLLPLSLAKVIDEDEDDEDDRDLLNFCRYKDCESLCQTTIKKIIL</sequence>
<keyword evidence="2" id="KW-1185">Reference proteome</keyword>
<evidence type="ECO:0000313" key="1">
    <source>
        <dbReference type="EMBL" id="KAH9493718.1"/>
    </source>
</evidence>
<reference evidence="1" key="1">
    <citation type="submission" date="2013-05" db="EMBL/GenBank/DDBJ databases">
        <authorList>
            <person name="Yim A.K.Y."/>
            <person name="Chan T.F."/>
            <person name="Ji K.M."/>
            <person name="Liu X.Y."/>
            <person name="Zhou J.W."/>
            <person name="Li R.Q."/>
            <person name="Yang K.Y."/>
            <person name="Li J."/>
            <person name="Li M."/>
            <person name="Law P.T.W."/>
            <person name="Wu Y.L."/>
            <person name="Cai Z.L."/>
            <person name="Qin H."/>
            <person name="Bao Y."/>
            <person name="Leung R.K.K."/>
            <person name="Ng P.K.S."/>
            <person name="Zou J."/>
            <person name="Zhong X.J."/>
            <person name="Ran P.X."/>
            <person name="Zhong N.S."/>
            <person name="Liu Z.G."/>
            <person name="Tsui S.K.W."/>
        </authorList>
    </citation>
    <scope>NUCLEOTIDE SEQUENCE</scope>
    <source>
        <strain evidence="1">Derf</strain>
        <tissue evidence="1">Whole organism</tissue>
    </source>
</reference>